<evidence type="ECO:0008006" key="2">
    <source>
        <dbReference type="Google" id="ProtNLM"/>
    </source>
</evidence>
<dbReference type="EMBL" id="NVUS01000014">
    <property type="protein sequence ID" value="PCI99802.1"/>
    <property type="molecule type" value="Genomic_DNA"/>
</dbReference>
<protein>
    <recommendedName>
        <fullName evidence="2">Flavin-nucleotide-binding protein</fullName>
    </recommendedName>
</protein>
<reference key="1">
    <citation type="submission" date="2017-08" db="EMBL/GenBank/DDBJ databases">
        <title>A dynamic microbial community with high functional redundancy inhabits the cold, oxic subseafloor aquifer.</title>
        <authorList>
            <person name="Tully B.J."/>
            <person name="Wheat C.G."/>
            <person name="Glazer B.T."/>
            <person name="Huber J.A."/>
        </authorList>
    </citation>
    <scope>NUCLEOTIDE SEQUENCE [LARGE SCALE GENOMIC DNA]</scope>
</reference>
<dbReference type="PANTHER" id="PTHR34071:SF2">
    <property type="entry name" value="FLAVIN-NUCLEOTIDE-BINDING PROTEIN"/>
    <property type="match status" value="1"/>
</dbReference>
<proteinExistence type="predicted"/>
<organism evidence="1">
    <name type="scientific">OCS116 cluster bacterium</name>
    <dbReference type="NCBI Taxonomy" id="2030921"/>
    <lineage>
        <taxon>Bacteria</taxon>
        <taxon>Pseudomonadati</taxon>
        <taxon>Pseudomonadota</taxon>
        <taxon>Alphaproteobacteria</taxon>
        <taxon>OCS116 cluster</taxon>
    </lineage>
</organism>
<dbReference type="SUPFAM" id="SSF50475">
    <property type="entry name" value="FMN-binding split barrel"/>
    <property type="match status" value="1"/>
</dbReference>
<dbReference type="InterPro" id="IPR024747">
    <property type="entry name" value="Pyridox_Oxase-rel"/>
</dbReference>
<evidence type="ECO:0000313" key="1">
    <source>
        <dbReference type="EMBL" id="PCI99802.1"/>
    </source>
</evidence>
<dbReference type="InterPro" id="IPR012349">
    <property type="entry name" value="Split_barrel_FMN-bd"/>
</dbReference>
<dbReference type="Gene3D" id="2.30.110.10">
    <property type="entry name" value="Electron Transport, Fmn-binding Protein, Chain A"/>
    <property type="match status" value="1"/>
</dbReference>
<dbReference type="AlphaFoldDB" id="A0A2A4YYC2"/>
<name>A0A2A4YYC2_9PROT</name>
<comment type="caution">
    <text evidence="1">The sequence shown here is derived from an EMBL/GenBank/DDBJ whole genome shotgun (WGS) entry which is preliminary data.</text>
</comment>
<sequence>MTDANYAKTELNKVKQAHVRATYDREIVHAILDEAYVVQVAFVVDGRPQIIPMYGIRVGETMVFHGSRKSRFMRKLADGVALCLNVTHVDGLLFGRSAFHHSMNYRSVVIHSQGRLAREDEKARLAIAVTDRFAAGRYDDVRGTAENEMKATDFLIVPIDNVVAKVRTGDPIDDKDDLDLPHWAGEITISRRFGAPRAAKDLKAGIDVPQNLTDTYGI</sequence>
<accession>A0A2A4YYC2</accession>
<dbReference type="PANTHER" id="PTHR34071">
    <property type="entry name" value="5-NITROIMIDAZOLE ANTIBIOTICS RESISTANCE PROTEIN, NIMA-FAMILY-RELATED PROTEIN-RELATED"/>
    <property type="match status" value="1"/>
</dbReference>
<gene>
    <name evidence="1" type="ORF">COB13_11185</name>
</gene>
<dbReference type="Pfam" id="PF12900">
    <property type="entry name" value="Pyridox_ox_2"/>
    <property type="match status" value="1"/>
</dbReference>
<reference evidence="1" key="2">
    <citation type="journal article" date="2018" name="ISME J.">
        <title>A dynamic microbial community with high functional redundancy inhabits the cold, oxic subseafloor aquifer.</title>
        <authorList>
            <person name="Tully B.J."/>
            <person name="Wheat C.G."/>
            <person name="Glazer B.T."/>
            <person name="Huber J.A."/>
        </authorList>
    </citation>
    <scope>NUCLEOTIDE SEQUENCE</scope>
    <source>
        <strain evidence="1">NORP83</strain>
    </source>
</reference>